<dbReference type="GO" id="GO:0006227">
    <property type="term" value="P:dUDP biosynthetic process"/>
    <property type="evidence" value="ECO:0007669"/>
    <property type="project" value="TreeGrafter"/>
</dbReference>
<dbReference type="GO" id="GO:0021954">
    <property type="term" value="P:central nervous system neuron development"/>
    <property type="evidence" value="ECO:0007669"/>
    <property type="project" value="Ensembl"/>
</dbReference>
<evidence type="ECO:0000256" key="12">
    <source>
        <dbReference type="ARBA" id="ARBA00056272"/>
    </source>
</evidence>
<dbReference type="InterPro" id="IPR027417">
    <property type="entry name" value="P-loop_NTPase"/>
</dbReference>
<reference evidence="14" key="3">
    <citation type="submission" date="2020-05" db="EMBL/GenBank/DDBJ databases">
        <title>Electrophorus electricus (electric eel) genome, fEleEle1, primary haplotype.</title>
        <authorList>
            <person name="Myers G."/>
            <person name="Meyer A."/>
            <person name="Fedrigo O."/>
            <person name="Formenti G."/>
            <person name="Rhie A."/>
            <person name="Tracey A."/>
            <person name="Sims Y."/>
            <person name="Jarvis E.D."/>
        </authorList>
    </citation>
    <scope>NUCLEOTIDE SEQUENCE [LARGE SCALE GENOMIC DNA]</scope>
</reference>
<reference evidence="15" key="2">
    <citation type="journal article" date="2017" name="Sci. Adv.">
        <title>A tail of two voltages: Proteomic comparison of the three electric organs of the electric eel.</title>
        <authorList>
            <person name="Traeger L.L."/>
            <person name="Sabat G."/>
            <person name="Barrett-Wilt G.A."/>
            <person name="Wells G.B."/>
            <person name="Sussman M.R."/>
        </authorList>
    </citation>
    <scope>NUCLEOTIDE SEQUENCE [LARGE SCALE GENOMIC DNA]</scope>
</reference>
<dbReference type="SUPFAM" id="SSF52540">
    <property type="entry name" value="P-loop containing nucleoside triphosphate hydrolases"/>
    <property type="match status" value="1"/>
</dbReference>
<dbReference type="OMA" id="YWHQFDA"/>
<evidence type="ECO:0000256" key="5">
    <source>
        <dbReference type="ARBA" id="ARBA00022679"/>
    </source>
</evidence>
<dbReference type="PANTHER" id="PTHR10344:SF1">
    <property type="entry name" value="THYMIDYLATE KINASE"/>
    <property type="match status" value="1"/>
</dbReference>
<evidence type="ECO:0000256" key="7">
    <source>
        <dbReference type="ARBA" id="ARBA00022741"/>
    </source>
</evidence>
<protein>
    <recommendedName>
        <fullName evidence="4">Thymidylate kinase</fullName>
        <ecNumber evidence="3">2.7.4.9</ecNumber>
    </recommendedName>
    <alternativeName>
        <fullName evidence="10">dTMP kinase</fullName>
    </alternativeName>
</protein>
<dbReference type="CDD" id="cd01672">
    <property type="entry name" value="TMPK"/>
    <property type="match status" value="1"/>
</dbReference>
<evidence type="ECO:0000256" key="10">
    <source>
        <dbReference type="ARBA" id="ARBA00029962"/>
    </source>
</evidence>
<evidence type="ECO:0000256" key="8">
    <source>
        <dbReference type="ARBA" id="ARBA00022777"/>
    </source>
</evidence>
<dbReference type="GO" id="GO:0006233">
    <property type="term" value="P:dTDP biosynthetic process"/>
    <property type="evidence" value="ECO:0007669"/>
    <property type="project" value="InterPro"/>
</dbReference>
<dbReference type="GeneTree" id="ENSGT00940000154030"/>
<dbReference type="PROSITE" id="PS01331">
    <property type="entry name" value="THYMIDYLATE_KINASE"/>
    <property type="match status" value="1"/>
</dbReference>
<reference evidence="14" key="4">
    <citation type="submission" date="2025-08" db="UniProtKB">
        <authorList>
            <consortium name="Ensembl"/>
        </authorList>
    </citation>
    <scope>IDENTIFICATION</scope>
</reference>
<dbReference type="GO" id="GO:0005739">
    <property type="term" value="C:mitochondrion"/>
    <property type="evidence" value="ECO:0007669"/>
    <property type="project" value="TreeGrafter"/>
</dbReference>
<dbReference type="Pfam" id="PF02223">
    <property type="entry name" value="Thymidylate_kin"/>
    <property type="match status" value="1"/>
</dbReference>
<keyword evidence="6" id="KW-0545">Nucleotide biosynthesis</keyword>
<evidence type="ECO:0000313" key="15">
    <source>
        <dbReference type="Proteomes" id="UP000314983"/>
    </source>
</evidence>
<evidence type="ECO:0000256" key="9">
    <source>
        <dbReference type="ARBA" id="ARBA00022840"/>
    </source>
</evidence>
<comment type="similarity">
    <text evidence="2">Belongs to the thymidylate kinase family.</text>
</comment>
<gene>
    <name evidence="14" type="primary">DTYMK</name>
</gene>
<evidence type="ECO:0000256" key="11">
    <source>
        <dbReference type="ARBA" id="ARBA00048743"/>
    </source>
</evidence>
<dbReference type="Gene3D" id="3.40.50.300">
    <property type="entry name" value="P-loop containing nucleotide triphosphate hydrolases"/>
    <property type="match status" value="1"/>
</dbReference>
<accession>A0A4W4ECS4</accession>
<dbReference type="GO" id="GO:0006281">
    <property type="term" value="P:DNA repair"/>
    <property type="evidence" value="ECO:0007669"/>
    <property type="project" value="Ensembl"/>
</dbReference>
<dbReference type="PANTHER" id="PTHR10344">
    <property type="entry name" value="THYMIDYLATE KINASE"/>
    <property type="match status" value="1"/>
</dbReference>
<dbReference type="GO" id="GO:0005524">
    <property type="term" value="F:ATP binding"/>
    <property type="evidence" value="ECO:0007669"/>
    <property type="project" value="UniProtKB-KW"/>
</dbReference>
<keyword evidence="8" id="KW-0418">Kinase</keyword>
<dbReference type="FunFam" id="3.40.50.300:FF:000679">
    <property type="entry name" value="Thymidylate kinase"/>
    <property type="match status" value="1"/>
</dbReference>
<dbReference type="NCBIfam" id="TIGR00041">
    <property type="entry name" value="DTMP_kinase"/>
    <property type="match status" value="1"/>
</dbReference>
<dbReference type="GO" id="GO:0006235">
    <property type="term" value="P:dTTP biosynthetic process"/>
    <property type="evidence" value="ECO:0007669"/>
    <property type="project" value="TreeGrafter"/>
</dbReference>
<evidence type="ECO:0000256" key="2">
    <source>
        <dbReference type="ARBA" id="ARBA00009776"/>
    </source>
</evidence>
<dbReference type="Proteomes" id="UP000314983">
    <property type="component" value="Chromosome 3"/>
</dbReference>
<evidence type="ECO:0000313" key="14">
    <source>
        <dbReference type="Ensembl" id="ENSEEEP00000009856.2"/>
    </source>
</evidence>
<dbReference type="RefSeq" id="XP_026863569.2">
    <property type="nucleotide sequence ID" value="XM_027007768.2"/>
</dbReference>
<dbReference type="Ensembl" id="ENSEEET00000009975.2">
    <property type="protein sequence ID" value="ENSEEEP00000009856.2"/>
    <property type="gene ID" value="ENSEEEG00000005017.2"/>
</dbReference>
<keyword evidence="7" id="KW-0547">Nucleotide-binding</keyword>
<comment type="function">
    <text evidence="12">Catalyzes the phosphorylation of thymidine monophosphate (dTMP) to thymidine diphosphate (dTDP), the immediate precursor for the DNA building block dTTP, with ATP as the preferred phosphoryl donor in the presence of Mg(2+).</text>
</comment>
<evidence type="ECO:0000256" key="3">
    <source>
        <dbReference type="ARBA" id="ARBA00012980"/>
    </source>
</evidence>
<feature type="domain" description="Thymidylate kinase-like" evidence="13">
    <location>
        <begin position="11"/>
        <end position="191"/>
    </location>
</feature>
<dbReference type="GO" id="GO:0005829">
    <property type="term" value="C:cytosol"/>
    <property type="evidence" value="ECO:0007669"/>
    <property type="project" value="TreeGrafter"/>
</dbReference>
<keyword evidence="15" id="KW-1185">Reference proteome</keyword>
<comment type="catalytic activity">
    <reaction evidence="11">
        <text>dTMP + ATP = dTDP + ADP</text>
        <dbReference type="Rhea" id="RHEA:13517"/>
        <dbReference type="ChEBI" id="CHEBI:30616"/>
        <dbReference type="ChEBI" id="CHEBI:58369"/>
        <dbReference type="ChEBI" id="CHEBI:63528"/>
        <dbReference type="ChEBI" id="CHEBI:456216"/>
        <dbReference type="EC" id="2.7.4.9"/>
    </reaction>
</comment>
<reference evidence="14" key="5">
    <citation type="submission" date="2025-09" db="UniProtKB">
        <authorList>
            <consortium name="Ensembl"/>
        </authorList>
    </citation>
    <scope>IDENTIFICATION</scope>
</reference>
<evidence type="ECO:0000256" key="6">
    <source>
        <dbReference type="ARBA" id="ARBA00022727"/>
    </source>
</evidence>
<dbReference type="HAMAP" id="MF_00165">
    <property type="entry name" value="Thymidylate_kinase"/>
    <property type="match status" value="1"/>
</dbReference>
<sequence length="212" mass="23995">MACRRGVLIVLEGVDKAGKTTQCKKLVQALQESGHRAEMMRFPDRTTRIGLLISSYLEKKSQLEDHTVHLLFSANRWELVPLIKQKLDQGITLVVDRYAFSGVAFTSAKPGFSLAWCKQPDVGLPKPDLVLFLQINPALAAQRGEFGTERYETNAFQNKVQQNFEQLRQDPSVNWKEIDAGRSIEEVHMNIKMLCESAINLAKNLPIGELWK</sequence>
<dbReference type="GO" id="GO:0005634">
    <property type="term" value="C:nucleus"/>
    <property type="evidence" value="ECO:0007669"/>
    <property type="project" value="TreeGrafter"/>
</dbReference>
<organism evidence="14 15">
    <name type="scientific">Electrophorus electricus</name>
    <name type="common">Electric eel</name>
    <name type="synonym">Gymnotus electricus</name>
    <dbReference type="NCBI Taxonomy" id="8005"/>
    <lineage>
        <taxon>Eukaryota</taxon>
        <taxon>Metazoa</taxon>
        <taxon>Chordata</taxon>
        <taxon>Craniata</taxon>
        <taxon>Vertebrata</taxon>
        <taxon>Euteleostomi</taxon>
        <taxon>Actinopterygii</taxon>
        <taxon>Neopterygii</taxon>
        <taxon>Teleostei</taxon>
        <taxon>Ostariophysi</taxon>
        <taxon>Gymnotiformes</taxon>
        <taxon>Gymnotoidei</taxon>
        <taxon>Gymnotidae</taxon>
        <taxon>Electrophorus</taxon>
    </lineage>
</organism>
<reference evidence="15" key="1">
    <citation type="journal article" date="2014" name="Science">
        <title>Nonhuman genetics. Genomic basis for the convergent evolution of electric organs.</title>
        <authorList>
            <person name="Gallant J.R."/>
            <person name="Traeger L.L."/>
            <person name="Volkening J.D."/>
            <person name="Moffett H."/>
            <person name="Chen P.H."/>
            <person name="Novina C.D."/>
            <person name="Phillips G.N.Jr."/>
            <person name="Anand R."/>
            <person name="Wells G.B."/>
            <person name="Pinch M."/>
            <person name="Guth R."/>
            <person name="Unguez G.A."/>
            <person name="Albert J.S."/>
            <person name="Zakon H.H."/>
            <person name="Samanta M.P."/>
            <person name="Sussman M.R."/>
        </authorList>
    </citation>
    <scope>NUCLEOTIDE SEQUENCE [LARGE SCALE GENOMIC DNA]</scope>
</reference>
<dbReference type="InterPro" id="IPR018095">
    <property type="entry name" value="Thymidylate_kin_CS"/>
</dbReference>
<dbReference type="GO" id="GO:0004550">
    <property type="term" value="F:nucleoside diphosphate kinase activity"/>
    <property type="evidence" value="ECO:0007669"/>
    <property type="project" value="TreeGrafter"/>
</dbReference>
<comment type="pathway">
    <text evidence="1">Pyrimidine metabolism; dTTP biosynthesis.</text>
</comment>
<evidence type="ECO:0000256" key="4">
    <source>
        <dbReference type="ARBA" id="ARBA00017144"/>
    </source>
</evidence>
<dbReference type="GO" id="GO:0004798">
    <property type="term" value="F:dTMP kinase activity"/>
    <property type="evidence" value="ECO:0007669"/>
    <property type="project" value="UniProtKB-EC"/>
</dbReference>
<dbReference type="AlphaFoldDB" id="A0A4W4ECS4"/>
<dbReference type="GeneID" id="113575928"/>
<keyword evidence="5" id="KW-0808">Transferase</keyword>
<keyword evidence="9" id="KW-0067">ATP-binding</keyword>
<dbReference type="EC" id="2.7.4.9" evidence="3"/>
<dbReference type="STRING" id="8005.ENSEEEP00000009856"/>
<name>A0A4W4ECS4_ELEEL</name>
<evidence type="ECO:0000256" key="1">
    <source>
        <dbReference type="ARBA" id="ARBA00004992"/>
    </source>
</evidence>
<dbReference type="InterPro" id="IPR018094">
    <property type="entry name" value="Thymidylate_kinase"/>
</dbReference>
<proteinExistence type="inferred from homology"/>
<evidence type="ECO:0000259" key="13">
    <source>
        <dbReference type="Pfam" id="PF02223"/>
    </source>
</evidence>
<dbReference type="InterPro" id="IPR039430">
    <property type="entry name" value="Thymidylate_kin-like_dom"/>
</dbReference>